<reference evidence="7 8" key="2">
    <citation type="submission" date="2018-11" db="EMBL/GenBank/DDBJ databases">
        <authorList>
            <consortium name="Pathogen Informatics"/>
        </authorList>
    </citation>
    <scope>NUCLEOTIDE SEQUENCE [LARGE SCALE GENOMIC DNA]</scope>
</reference>
<proteinExistence type="predicted"/>
<gene>
    <name evidence="7" type="ORF">HNAJ_LOCUS5046</name>
</gene>
<dbReference type="AlphaFoldDB" id="A0A0R3TDA9"/>
<evidence type="ECO:0000256" key="1">
    <source>
        <dbReference type="ARBA" id="ARBA00004141"/>
    </source>
</evidence>
<protein>
    <submittedName>
        <fullName evidence="9">Cytochrome b561 domain-containing protein</fullName>
    </submittedName>
</protein>
<dbReference type="GO" id="GO:0016020">
    <property type="term" value="C:membrane"/>
    <property type="evidence" value="ECO:0007669"/>
    <property type="project" value="UniProtKB-SubCell"/>
</dbReference>
<feature type="region of interest" description="Disordered" evidence="5">
    <location>
        <begin position="235"/>
        <end position="277"/>
    </location>
</feature>
<feature type="transmembrane region" description="Helical" evidence="6">
    <location>
        <begin position="66"/>
        <end position="89"/>
    </location>
</feature>
<evidence type="ECO:0000256" key="2">
    <source>
        <dbReference type="ARBA" id="ARBA00022692"/>
    </source>
</evidence>
<name>A0A0R3TDA9_RODNA</name>
<evidence type="ECO:0000313" key="9">
    <source>
        <dbReference type="WBParaSite" id="HNAJ_0000504801-mRNA-1"/>
    </source>
</evidence>
<feature type="transmembrane region" description="Helical" evidence="6">
    <location>
        <begin position="32"/>
        <end position="54"/>
    </location>
</feature>
<dbReference type="WBParaSite" id="HNAJ_0000504801-mRNA-1">
    <property type="protein sequence ID" value="HNAJ_0000504801-mRNA-1"/>
    <property type="gene ID" value="HNAJ_0000504801"/>
</dbReference>
<evidence type="ECO:0000313" key="7">
    <source>
        <dbReference type="EMBL" id="VDO00906.1"/>
    </source>
</evidence>
<keyword evidence="4 6" id="KW-0472">Membrane</keyword>
<evidence type="ECO:0000256" key="3">
    <source>
        <dbReference type="ARBA" id="ARBA00022989"/>
    </source>
</evidence>
<comment type="subcellular location">
    <subcellularLocation>
        <location evidence="1">Membrane</location>
        <topology evidence="1">Multi-pass membrane protein</topology>
    </subcellularLocation>
</comment>
<dbReference type="STRING" id="102285.A0A0R3TDA9"/>
<dbReference type="InterPro" id="IPR004031">
    <property type="entry name" value="PMP22/EMP/MP20/Claudin"/>
</dbReference>
<sequence length="277" mass="30727">MTRRGLWRKCTVINATCEMTIPFISESDGWQGAATCILLVAIFIGLLGTGLAIFGHSGSDLVQRLYYFHSSGEIFFLAGFITFLTFGIYRSYANLNLLSPRQTSPQPTTTQDPHHSLVTNATSSPISSTTTTLSPQLLWQVYYGSADIVGWCGGILFMVAAVALLVKGDDVSGELEGASKIDEFLHELTRLGHTRWPSLALFLHWGAVKMTSSNRRIRNAHRRCLQIFRRNPPSASSIKIPTTPATTSIPDSSQPVSYRPTTGASMKRHKRWRLHRQ</sequence>
<feature type="compositionally biased region" description="Polar residues" evidence="5">
    <location>
        <begin position="235"/>
        <end position="264"/>
    </location>
</feature>
<dbReference type="OrthoDB" id="6249883at2759"/>
<keyword evidence="8" id="KW-1185">Reference proteome</keyword>
<dbReference type="Proteomes" id="UP000278807">
    <property type="component" value="Unassembled WGS sequence"/>
</dbReference>
<dbReference type="EMBL" id="UZAE01003987">
    <property type="protein sequence ID" value="VDO00906.1"/>
    <property type="molecule type" value="Genomic_DNA"/>
</dbReference>
<feature type="compositionally biased region" description="Basic residues" evidence="5">
    <location>
        <begin position="266"/>
        <end position="277"/>
    </location>
</feature>
<feature type="transmembrane region" description="Helical" evidence="6">
    <location>
        <begin position="148"/>
        <end position="166"/>
    </location>
</feature>
<organism evidence="9">
    <name type="scientific">Rodentolepis nana</name>
    <name type="common">Dwarf tapeworm</name>
    <name type="synonym">Hymenolepis nana</name>
    <dbReference type="NCBI Taxonomy" id="102285"/>
    <lineage>
        <taxon>Eukaryota</taxon>
        <taxon>Metazoa</taxon>
        <taxon>Spiralia</taxon>
        <taxon>Lophotrochozoa</taxon>
        <taxon>Platyhelminthes</taxon>
        <taxon>Cestoda</taxon>
        <taxon>Eucestoda</taxon>
        <taxon>Cyclophyllidea</taxon>
        <taxon>Hymenolepididae</taxon>
        <taxon>Rodentolepis</taxon>
    </lineage>
</organism>
<evidence type="ECO:0000256" key="4">
    <source>
        <dbReference type="ARBA" id="ARBA00023136"/>
    </source>
</evidence>
<dbReference type="Pfam" id="PF00822">
    <property type="entry name" value="PMP22_Claudin"/>
    <property type="match status" value="1"/>
</dbReference>
<dbReference type="Gene3D" id="1.20.140.150">
    <property type="match status" value="1"/>
</dbReference>
<keyword evidence="2 6" id="KW-0812">Transmembrane</keyword>
<keyword evidence="3 6" id="KW-1133">Transmembrane helix</keyword>
<accession>A0A0R3TDA9</accession>
<reference evidence="9" key="1">
    <citation type="submission" date="2017-02" db="UniProtKB">
        <authorList>
            <consortium name="WormBaseParasite"/>
        </authorList>
    </citation>
    <scope>IDENTIFICATION</scope>
</reference>
<evidence type="ECO:0000256" key="6">
    <source>
        <dbReference type="SAM" id="Phobius"/>
    </source>
</evidence>
<evidence type="ECO:0000256" key="5">
    <source>
        <dbReference type="SAM" id="MobiDB-lite"/>
    </source>
</evidence>
<evidence type="ECO:0000313" key="8">
    <source>
        <dbReference type="Proteomes" id="UP000278807"/>
    </source>
</evidence>